<feature type="binding site" evidence="7">
    <location>
        <begin position="136"/>
        <end position="139"/>
    </location>
    <ligand>
        <name>substrate</name>
    </ligand>
</feature>
<dbReference type="GO" id="GO:0006096">
    <property type="term" value="P:glycolytic process"/>
    <property type="evidence" value="ECO:0007669"/>
    <property type="project" value="UniProtKB-UniRule"/>
</dbReference>
<feature type="domain" description="Lactate/malate dehydrogenase N-terminal" evidence="10">
    <location>
        <begin position="21"/>
        <end position="158"/>
    </location>
</feature>
<dbReference type="InterPro" id="IPR001236">
    <property type="entry name" value="Lactate/malate_DH_N"/>
</dbReference>
<evidence type="ECO:0000256" key="2">
    <source>
        <dbReference type="ARBA" id="ARBA00006054"/>
    </source>
</evidence>
<keyword evidence="7" id="KW-0963">Cytoplasm</keyword>
<dbReference type="EMBL" id="SHKW01000001">
    <property type="protein sequence ID" value="RZU43594.1"/>
    <property type="molecule type" value="Genomic_DNA"/>
</dbReference>
<dbReference type="PANTHER" id="PTHR43128">
    <property type="entry name" value="L-2-HYDROXYCARBOXYLATE DEHYDROGENASE (NAD(P)(+))"/>
    <property type="match status" value="1"/>
</dbReference>
<comment type="activity regulation">
    <text evidence="7">Allosterically activated by fructose 1,6-bisphosphate (FBP).</text>
</comment>
<dbReference type="InterPro" id="IPR036291">
    <property type="entry name" value="NAD(P)-bd_dom_sf"/>
</dbReference>
<feature type="binding site" evidence="7">
    <location>
        <position position="246"/>
    </location>
    <ligand>
        <name>substrate</name>
    </ligand>
</feature>
<feature type="binding site" evidence="7">
    <location>
        <begin position="164"/>
        <end position="167"/>
    </location>
    <ligand>
        <name>substrate</name>
    </ligand>
</feature>
<dbReference type="Gene3D" id="3.40.50.720">
    <property type="entry name" value="NAD(P)-binding Rossmann-like Domain"/>
    <property type="match status" value="1"/>
</dbReference>
<feature type="binding site" evidence="7">
    <location>
        <position position="98"/>
    </location>
    <ligand>
        <name>substrate</name>
    </ligand>
</feature>
<comment type="pathway">
    <text evidence="1 7">Fermentation; pyruvate fermentation to lactate; (S)-lactate from pyruvate: step 1/1.</text>
</comment>
<dbReference type="UniPathway" id="UPA00554">
    <property type="reaction ID" value="UER00611"/>
</dbReference>
<dbReference type="PRINTS" id="PR00086">
    <property type="entry name" value="LLDHDRGNASE"/>
</dbReference>
<evidence type="ECO:0000256" key="7">
    <source>
        <dbReference type="HAMAP-Rule" id="MF_00488"/>
    </source>
</evidence>
<evidence type="ECO:0000256" key="3">
    <source>
        <dbReference type="ARBA" id="ARBA00012967"/>
    </source>
</evidence>
<feature type="active site" description="Proton acceptor" evidence="7 8">
    <location>
        <position position="191"/>
    </location>
</feature>
<dbReference type="HAMAP" id="MF_00488">
    <property type="entry name" value="Lactate_dehydrog"/>
    <property type="match status" value="1"/>
</dbReference>
<dbReference type="GO" id="GO:0006089">
    <property type="term" value="P:lactate metabolic process"/>
    <property type="evidence" value="ECO:0007669"/>
    <property type="project" value="TreeGrafter"/>
</dbReference>
<feature type="binding site" evidence="7">
    <location>
        <position position="159"/>
    </location>
    <ligand>
        <name>NAD(+)</name>
        <dbReference type="ChEBI" id="CHEBI:57540"/>
    </ligand>
</feature>
<comment type="caution">
    <text evidence="7">Lacks conserved residue(s) required for the propagation of feature annotation.</text>
</comment>
<comment type="catalytic activity">
    <reaction evidence="6 7">
        <text>(S)-lactate + NAD(+) = pyruvate + NADH + H(+)</text>
        <dbReference type="Rhea" id="RHEA:23444"/>
        <dbReference type="ChEBI" id="CHEBI:15361"/>
        <dbReference type="ChEBI" id="CHEBI:15378"/>
        <dbReference type="ChEBI" id="CHEBI:16651"/>
        <dbReference type="ChEBI" id="CHEBI:57540"/>
        <dbReference type="ChEBI" id="CHEBI:57945"/>
        <dbReference type="EC" id="1.1.1.27"/>
    </reaction>
</comment>
<dbReference type="SUPFAM" id="SSF56327">
    <property type="entry name" value="LDH C-terminal domain-like"/>
    <property type="match status" value="1"/>
</dbReference>
<comment type="similarity">
    <text evidence="2 7">Belongs to the LDH/MDH superfamily. LDH family.</text>
</comment>
<keyword evidence="7" id="KW-0021">Allosteric enzyme</keyword>
<keyword evidence="13" id="KW-1185">Reference proteome</keyword>
<dbReference type="Pfam" id="PF02866">
    <property type="entry name" value="Ldh_1_C"/>
    <property type="match status" value="1"/>
</dbReference>
<feature type="binding site" evidence="7">
    <location>
        <position position="184"/>
    </location>
    <ligand>
        <name>beta-D-fructose 1,6-bisphosphate</name>
        <dbReference type="ChEBI" id="CHEBI:32966"/>
        <note>allosteric activator</note>
    </ligand>
</feature>
<evidence type="ECO:0000313" key="12">
    <source>
        <dbReference type="EMBL" id="RZU43594.1"/>
    </source>
</evidence>
<feature type="binding site" evidence="7">
    <location>
        <position position="30"/>
    </location>
    <ligand>
        <name>NAD(+)</name>
        <dbReference type="ChEBI" id="CHEBI:57540"/>
    </ligand>
</feature>
<dbReference type="Pfam" id="PF00056">
    <property type="entry name" value="Ldh_1_N"/>
    <property type="match status" value="1"/>
</dbReference>
<dbReference type="PANTHER" id="PTHR43128:SF16">
    <property type="entry name" value="L-LACTATE DEHYDROGENASE"/>
    <property type="match status" value="1"/>
</dbReference>
<comment type="subcellular location">
    <subcellularLocation>
        <location evidence="7">Cytoplasm</location>
    </subcellularLocation>
</comment>
<organism evidence="12 13">
    <name type="scientific">Edaphobacter modestus</name>
    <dbReference type="NCBI Taxonomy" id="388466"/>
    <lineage>
        <taxon>Bacteria</taxon>
        <taxon>Pseudomonadati</taxon>
        <taxon>Acidobacteriota</taxon>
        <taxon>Terriglobia</taxon>
        <taxon>Terriglobales</taxon>
        <taxon>Acidobacteriaceae</taxon>
        <taxon>Edaphobacter</taxon>
    </lineage>
</organism>
<evidence type="ECO:0000256" key="6">
    <source>
        <dbReference type="ARBA" id="ARBA00049258"/>
    </source>
</evidence>
<gene>
    <name evidence="7" type="primary">ldh</name>
    <name evidence="12" type="ORF">BDD14_5269</name>
</gene>
<dbReference type="AlphaFoldDB" id="A0A4Q7Z159"/>
<protein>
    <recommendedName>
        <fullName evidence="3 7">L-lactate dehydrogenase</fullName>
        <shortName evidence="7">L-LDH</shortName>
        <ecNumber evidence="3 7">1.1.1.27</ecNumber>
    </recommendedName>
</protein>
<dbReference type="OrthoDB" id="9802969at2"/>
<dbReference type="Proteomes" id="UP000292958">
    <property type="component" value="Unassembled WGS sequence"/>
</dbReference>
<feature type="binding site" evidence="7">
    <location>
        <position position="104"/>
    </location>
    <ligand>
        <name>substrate</name>
    </ligand>
</feature>
<sequence>MSVVEVIQSIDQNYVRSRIPRVAIVGTGLVGSTTAYALLLSKTPAEIVLINRDKRRADGHVQDLRDAEVFSHTTRVVAGHFDDCCSADVIIITVGVSQSGQRSRLESLNETAAILKNLVLKVARCNPHGILLIASNPVDVLTYAAWKWSGLPPNRVIGSGTSLDTSRFRRRLAEHYGVASDNVHAYVIGEHGESQVPVTSSARIAGMSLENFCRELGLPHDEDMLRKIANDTRATGLEIIRAKGATYYGIGTALARITGAILRDEHAVLTVSSLVPESMGLGEVSLSLPTIITRDGVARVVSIPLDVSERHALEASAETLKQYIAALKT</sequence>
<dbReference type="EC" id="1.1.1.27" evidence="3 7"/>
<dbReference type="GO" id="GO:0005737">
    <property type="term" value="C:cytoplasm"/>
    <property type="evidence" value="ECO:0007669"/>
    <property type="project" value="UniProtKB-SubCell"/>
</dbReference>
<feature type="binding site" evidence="7">
    <location>
        <begin position="95"/>
        <end position="96"/>
    </location>
    <ligand>
        <name>NAD(+)</name>
        <dbReference type="ChEBI" id="CHEBI:57540"/>
    </ligand>
</feature>
<evidence type="ECO:0000256" key="5">
    <source>
        <dbReference type="ARBA" id="ARBA00023027"/>
    </source>
</evidence>
<dbReference type="Gene3D" id="3.90.110.10">
    <property type="entry name" value="Lactate dehydrogenase/glycoside hydrolase, family 4, C-terminal"/>
    <property type="match status" value="1"/>
</dbReference>
<dbReference type="PIRSF" id="PIRSF000102">
    <property type="entry name" value="Lac_mal_DH"/>
    <property type="match status" value="1"/>
</dbReference>
<feature type="binding site" evidence="7">
    <location>
        <begin position="134"/>
        <end position="136"/>
    </location>
    <ligand>
        <name>NAD(+)</name>
        <dbReference type="ChEBI" id="CHEBI:57540"/>
    </ligand>
</feature>
<feature type="binding site" evidence="7">
    <location>
        <position position="169"/>
    </location>
    <ligand>
        <name>beta-D-fructose 1,6-bisphosphate</name>
        <dbReference type="ChEBI" id="CHEBI:32966"/>
        <note>allosteric activator</note>
    </ligand>
</feature>
<comment type="subunit">
    <text evidence="7">Homotetramer.</text>
</comment>
<dbReference type="InterPro" id="IPR001557">
    <property type="entry name" value="L-lactate/malate_DH"/>
</dbReference>
<name>A0A4Q7Z159_9BACT</name>
<evidence type="ECO:0000256" key="8">
    <source>
        <dbReference type="PIRSR" id="PIRSR000102-1"/>
    </source>
</evidence>
<evidence type="ECO:0000259" key="11">
    <source>
        <dbReference type="Pfam" id="PF02866"/>
    </source>
</evidence>
<dbReference type="NCBIfam" id="NF000824">
    <property type="entry name" value="PRK00066.1"/>
    <property type="match status" value="1"/>
</dbReference>
<feature type="binding site" evidence="7">
    <location>
        <position position="56"/>
    </location>
    <ligand>
        <name>NAD(+)</name>
        <dbReference type="ChEBI" id="CHEBI:57540"/>
    </ligand>
</feature>
<feature type="binding site" evidence="9">
    <location>
        <begin position="26"/>
        <end position="31"/>
    </location>
    <ligand>
        <name>NAD(+)</name>
        <dbReference type="ChEBI" id="CHEBI:57540"/>
    </ligand>
</feature>
<dbReference type="InterPro" id="IPR015955">
    <property type="entry name" value="Lactate_DH/Glyco_Ohase_4_C"/>
</dbReference>
<reference evidence="12 13" key="1">
    <citation type="submission" date="2019-02" db="EMBL/GenBank/DDBJ databases">
        <title>Genomic Encyclopedia of Archaeal and Bacterial Type Strains, Phase II (KMG-II): from individual species to whole genera.</title>
        <authorList>
            <person name="Goeker M."/>
        </authorList>
    </citation>
    <scope>NUCLEOTIDE SEQUENCE [LARGE SCALE GENOMIC DNA]</scope>
    <source>
        <strain evidence="12 13">DSM 18101</strain>
    </source>
</reference>
<feature type="binding site" evidence="7">
    <location>
        <position position="51"/>
    </location>
    <ligand>
        <name>NAD(+)</name>
        <dbReference type="ChEBI" id="CHEBI:57540"/>
    </ligand>
</feature>
<feature type="domain" description="Lactate/malate dehydrogenase C-terminal" evidence="11">
    <location>
        <begin position="161"/>
        <end position="325"/>
    </location>
</feature>
<dbReference type="RefSeq" id="WP_130422274.1">
    <property type="nucleotide sequence ID" value="NZ_SHKW01000001.1"/>
</dbReference>
<dbReference type="InterPro" id="IPR022383">
    <property type="entry name" value="Lactate/malate_DH_C"/>
</dbReference>
<evidence type="ECO:0000256" key="4">
    <source>
        <dbReference type="ARBA" id="ARBA00023002"/>
    </source>
</evidence>
<dbReference type="InterPro" id="IPR011304">
    <property type="entry name" value="L-lactate_DH"/>
</dbReference>
<proteinExistence type="inferred from homology"/>
<evidence type="ECO:0000313" key="13">
    <source>
        <dbReference type="Proteomes" id="UP000292958"/>
    </source>
</evidence>
<comment type="function">
    <text evidence="7">Catalyzes the conversion of lactate to pyruvate.</text>
</comment>
<dbReference type="NCBIfam" id="TIGR01771">
    <property type="entry name" value="L-LDH-NAD"/>
    <property type="match status" value="1"/>
</dbReference>
<keyword evidence="4 7" id="KW-0560">Oxidoreductase</keyword>
<evidence type="ECO:0000256" key="9">
    <source>
        <dbReference type="PIRSR" id="PIRSR000102-3"/>
    </source>
</evidence>
<keyword evidence="5 7" id="KW-0520">NAD</keyword>
<dbReference type="SUPFAM" id="SSF51735">
    <property type="entry name" value="NAD(P)-binding Rossmann-fold domains"/>
    <property type="match status" value="1"/>
</dbReference>
<dbReference type="GO" id="GO:0004459">
    <property type="term" value="F:L-lactate dehydrogenase (NAD+) activity"/>
    <property type="evidence" value="ECO:0007669"/>
    <property type="project" value="UniProtKB-UniRule"/>
</dbReference>
<comment type="caution">
    <text evidence="12">The sequence shown here is derived from an EMBL/GenBank/DDBJ whole genome shotgun (WGS) entry which is preliminary data.</text>
</comment>
<accession>A0A4Q7Z159</accession>
<evidence type="ECO:0000256" key="1">
    <source>
        <dbReference type="ARBA" id="ARBA00004843"/>
    </source>
</evidence>
<evidence type="ECO:0000259" key="10">
    <source>
        <dbReference type="Pfam" id="PF00056"/>
    </source>
</evidence>